<evidence type="ECO:0000313" key="4">
    <source>
        <dbReference type="Proteomes" id="UP000663824"/>
    </source>
</evidence>
<evidence type="ECO:0000256" key="2">
    <source>
        <dbReference type="SAM" id="Phobius"/>
    </source>
</evidence>
<evidence type="ECO:0000256" key="1">
    <source>
        <dbReference type="SAM" id="MobiDB-lite"/>
    </source>
</evidence>
<comment type="caution">
    <text evidence="3">The sequence shown here is derived from an EMBL/GenBank/DDBJ whole genome shotgun (WGS) entry which is preliminary data.</text>
</comment>
<feature type="transmembrane region" description="Helical" evidence="2">
    <location>
        <begin position="85"/>
        <end position="100"/>
    </location>
</feature>
<gene>
    <name evidence="3" type="ORF">MBJ925_LOCUS28395</name>
</gene>
<dbReference type="AlphaFoldDB" id="A0A816WAR9"/>
<keyword evidence="2" id="KW-0472">Membrane</keyword>
<organism evidence="3 4">
    <name type="scientific">Rotaria magnacalcarata</name>
    <dbReference type="NCBI Taxonomy" id="392030"/>
    <lineage>
        <taxon>Eukaryota</taxon>
        <taxon>Metazoa</taxon>
        <taxon>Spiralia</taxon>
        <taxon>Gnathifera</taxon>
        <taxon>Rotifera</taxon>
        <taxon>Eurotatoria</taxon>
        <taxon>Bdelloidea</taxon>
        <taxon>Philodinida</taxon>
        <taxon>Philodinidae</taxon>
        <taxon>Rotaria</taxon>
    </lineage>
</organism>
<accession>A0A816WAR9</accession>
<dbReference type="EMBL" id="CAJNRE010015231">
    <property type="protein sequence ID" value="CAF2135182.1"/>
    <property type="molecule type" value="Genomic_DNA"/>
</dbReference>
<keyword evidence="2" id="KW-1133">Transmembrane helix</keyword>
<name>A0A816WAR9_9BILA</name>
<protein>
    <submittedName>
        <fullName evidence="3">Uncharacterized protein</fullName>
    </submittedName>
</protein>
<feature type="compositionally biased region" description="Low complexity" evidence="1">
    <location>
        <begin position="10"/>
        <end position="20"/>
    </location>
</feature>
<dbReference type="Proteomes" id="UP000663824">
    <property type="component" value="Unassembled WGS sequence"/>
</dbReference>
<evidence type="ECO:0000313" key="3">
    <source>
        <dbReference type="EMBL" id="CAF2135182.1"/>
    </source>
</evidence>
<feature type="transmembrane region" description="Helical" evidence="2">
    <location>
        <begin position="61"/>
        <end position="79"/>
    </location>
</feature>
<keyword evidence="2" id="KW-0812">Transmembrane</keyword>
<proteinExistence type="predicted"/>
<sequence>MNPQNTSFLNNSRDSSRRSSISVISNRFDSVITGELKSLNIEAEKLKNVTKEIIVIRRVQMKFCVFALALCLSTLAIYVTFKMNAFLAIIISLMAILFIIKEQIDSFIDWF</sequence>
<reference evidence="3" key="1">
    <citation type="submission" date="2021-02" db="EMBL/GenBank/DDBJ databases">
        <authorList>
            <person name="Nowell W R."/>
        </authorList>
    </citation>
    <scope>NUCLEOTIDE SEQUENCE</scope>
</reference>
<feature type="region of interest" description="Disordered" evidence="1">
    <location>
        <begin position="1"/>
        <end position="20"/>
    </location>
</feature>